<evidence type="ECO:0008006" key="14">
    <source>
        <dbReference type="Google" id="ProtNLM"/>
    </source>
</evidence>
<dbReference type="InterPro" id="IPR011014">
    <property type="entry name" value="MscS_channel_TM-2"/>
</dbReference>
<feature type="chain" id="PRO_5046611592" description="Mechanosensitive channel MscK" evidence="9">
    <location>
        <begin position="23"/>
        <end position="719"/>
    </location>
</feature>
<feature type="transmembrane region" description="Helical" evidence="8">
    <location>
        <begin position="440"/>
        <end position="459"/>
    </location>
</feature>
<evidence type="ECO:0000259" key="10">
    <source>
        <dbReference type="Pfam" id="PF00924"/>
    </source>
</evidence>
<evidence type="ECO:0000256" key="2">
    <source>
        <dbReference type="ARBA" id="ARBA00008017"/>
    </source>
</evidence>
<reference evidence="13" key="1">
    <citation type="journal article" date="2019" name="Int. J. Syst. Evol. Microbiol.">
        <title>The Global Catalogue of Microorganisms (GCM) 10K type strain sequencing project: providing services to taxonomists for standard genome sequencing and annotation.</title>
        <authorList>
            <consortium name="The Broad Institute Genomics Platform"/>
            <consortium name="The Broad Institute Genome Sequencing Center for Infectious Disease"/>
            <person name="Wu L."/>
            <person name="Ma J."/>
        </authorList>
    </citation>
    <scope>NUCLEOTIDE SEQUENCE [LARGE SCALE GENOMIC DNA]</scope>
    <source>
        <strain evidence="13">JCM 17759</strain>
    </source>
</reference>
<evidence type="ECO:0000256" key="3">
    <source>
        <dbReference type="ARBA" id="ARBA00022475"/>
    </source>
</evidence>
<keyword evidence="13" id="KW-1185">Reference proteome</keyword>
<evidence type="ECO:0000256" key="8">
    <source>
        <dbReference type="SAM" id="Phobius"/>
    </source>
</evidence>
<dbReference type="InterPro" id="IPR010920">
    <property type="entry name" value="LSM_dom_sf"/>
</dbReference>
<evidence type="ECO:0000313" key="12">
    <source>
        <dbReference type="EMBL" id="GAA4457189.1"/>
    </source>
</evidence>
<protein>
    <recommendedName>
        <fullName evidence="14">Mechanosensitive channel MscK</fullName>
    </recommendedName>
</protein>
<evidence type="ECO:0000259" key="11">
    <source>
        <dbReference type="Pfam" id="PF21082"/>
    </source>
</evidence>
<feature type="signal peptide" evidence="9">
    <location>
        <begin position="1"/>
        <end position="22"/>
    </location>
</feature>
<organism evidence="12 13">
    <name type="scientific">Novipirellula rosea</name>
    <dbReference type="NCBI Taxonomy" id="1031540"/>
    <lineage>
        <taxon>Bacteria</taxon>
        <taxon>Pseudomonadati</taxon>
        <taxon>Planctomycetota</taxon>
        <taxon>Planctomycetia</taxon>
        <taxon>Pirellulales</taxon>
        <taxon>Pirellulaceae</taxon>
        <taxon>Novipirellula</taxon>
    </lineage>
</organism>
<keyword evidence="7" id="KW-0175">Coiled coil</keyword>
<dbReference type="RefSeq" id="WP_345323858.1">
    <property type="nucleotide sequence ID" value="NZ_BAABGA010000039.1"/>
</dbReference>
<dbReference type="Gene3D" id="2.30.30.60">
    <property type="match status" value="1"/>
</dbReference>
<dbReference type="InterPro" id="IPR006685">
    <property type="entry name" value="MscS_channel_2nd"/>
</dbReference>
<evidence type="ECO:0000256" key="4">
    <source>
        <dbReference type="ARBA" id="ARBA00022692"/>
    </source>
</evidence>
<dbReference type="InterPro" id="IPR011066">
    <property type="entry name" value="MscS_channel_C_sf"/>
</dbReference>
<evidence type="ECO:0000313" key="13">
    <source>
        <dbReference type="Proteomes" id="UP001500840"/>
    </source>
</evidence>
<dbReference type="Gene3D" id="3.30.70.100">
    <property type="match status" value="1"/>
</dbReference>
<feature type="domain" description="Mechanosensitive ion channel MscS" evidence="10">
    <location>
        <begin position="527"/>
        <end position="594"/>
    </location>
</feature>
<evidence type="ECO:0000256" key="6">
    <source>
        <dbReference type="ARBA" id="ARBA00023136"/>
    </source>
</evidence>
<keyword evidence="4 8" id="KW-0812">Transmembrane</keyword>
<dbReference type="Pfam" id="PF00924">
    <property type="entry name" value="MS_channel_2nd"/>
    <property type="match status" value="1"/>
</dbReference>
<feature type="transmembrane region" description="Helical" evidence="8">
    <location>
        <begin position="480"/>
        <end position="503"/>
    </location>
</feature>
<feature type="transmembrane region" description="Helical" evidence="8">
    <location>
        <begin position="509"/>
        <end position="529"/>
    </location>
</feature>
<dbReference type="InterPro" id="IPR049278">
    <property type="entry name" value="MS_channel_C"/>
</dbReference>
<keyword evidence="6 8" id="KW-0472">Membrane</keyword>
<dbReference type="SUPFAM" id="SSF82689">
    <property type="entry name" value="Mechanosensitive channel protein MscS (YggB), C-terminal domain"/>
    <property type="match status" value="1"/>
</dbReference>
<dbReference type="InterPro" id="IPR052702">
    <property type="entry name" value="MscS-like_channel"/>
</dbReference>
<keyword evidence="9" id="KW-0732">Signal</keyword>
<dbReference type="Gene3D" id="1.10.287.1260">
    <property type="match status" value="1"/>
</dbReference>
<feature type="domain" description="Mechanosensitive ion channel MscS C-terminal" evidence="11">
    <location>
        <begin position="603"/>
        <end position="686"/>
    </location>
</feature>
<dbReference type="SUPFAM" id="SSF50182">
    <property type="entry name" value="Sm-like ribonucleoproteins"/>
    <property type="match status" value="1"/>
</dbReference>
<dbReference type="InterPro" id="IPR023408">
    <property type="entry name" value="MscS_beta-dom_sf"/>
</dbReference>
<evidence type="ECO:0000256" key="7">
    <source>
        <dbReference type="SAM" id="Coils"/>
    </source>
</evidence>
<comment type="subcellular location">
    <subcellularLocation>
        <location evidence="1">Cell membrane</location>
        <topology evidence="1">Multi-pass membrane protein</topology>
    </subcellularLocation>
</comment>
<evidence type="ECO:0000256" key="9">
    <source>
        <dbReference type="SAM" id="SignalP"/>
    </source>
</evidence>
<dbReference type="SUPFAM" id="SSF82861">
    <property type="entry name" value="Mechanosensitive channel protein MscS (YggB), transmembrane region"/>
    <property type="match status" value="1"/>
</dbReference>
<keyword evidence="3" id="KW-1003">Cell membrane</keyword>
<evidence type="ECO:0000256" key="5">
    <source>
        <dbReference type="ARBA" id="ARBA00022989"/>
    </source>
</evidence>
<dbReference type="PANTHER" id="PTHR30347:SF1">
    <property type="entry name" value="MECHANOSENSITIVE CHANNEL MSCK"/>
    <property type="match status" value="1"/>
</dbReference>
<dbReference type="Pfam" id="PF21082">
    <property type="entry name" value="MS_channel_3rd"/>
    <property type="match status" value="1"/>
</dbReference>
<sequence>MRRGSRTPFLFLLAFQVATSLAAEPIKLASDTAAATPSESSPNKAAIEPDPDSARLIDVIVAQQKNALTALQDLRAKEADLKNQLTRLASGTIDDGPPYSILVLDKLNDAIAASRPQRESLDESQLAARDAVERSRLEVEANKRTLRQIKETHNAAVAESIKAIEREIRFAEETLVLRRLELSIEENHRSIHSLELKINERKREIVSKQVTFAKLTLDEKTAELDVREMELNAASDSLKLDLQYAERRWLAARQEFDALVGPNPSATERVEALSLAKQTIQVEQGVVNQRLQRLPMMRASWDRRYRVATGQSTREERRQWLTETLSQLEQLSRERRTRELKLAAARSSLDAVASKADESTSQDPERTRWLDRQNESWSKQIEQYNRSLWGIDSASRALTRLQSEIEGEPSRTFAQWIEDAWGSLRRVWNFELTSFDDTSLTVGKVASILMFVFFGYFAARWLSRLMGQRLPTFGVEQAAAGAIESLSFYVMLITFALAALRYANVPLTMFTFLGGAIAIGVGFGSQNILNNFISGLILLAERPIKSGDLILIDSTYGNVTRIGARSTLIRTGDNLDIIVPNSKFLENNVINLTRTDDRLRSSIKVGIAYGSPLEKVMQLLEQAATENPGVHPQPKPSVSFNDFGDSSLAFQVFFWVTARNMAQMRTIETQVRLAIDRLFREHGIVIAYPQQDLHLKSQTPIEFRLAREQSECTEFKAAS</sequence>
<dbReference type="Proteomes" id="UP001500840">
    <property type="component" value="Unassembled WGS sequence"/>
</dbReference>
<keyword evidence="5 8" id="KW-1133">Transmembrane helix</keyword>
<comment type="caution">
    <text evidence="12">The sequence shown here is derived from an EMBL/GenBank/DDBJ whole genome shotgun (WGS) entry which is preliminary data.</text>
</comment>
<feature type="coiled-coil region" evidence="7">
    <location>
        <begin position="64"/>
        <end position="91"/>
    </location>
</feature>
<gene>
    <name evidence="12" type="ORF">GCM10023156_33640</name>
</gene>
<dbReference type="EMBL" id="BAABGA010000039">
    <property type="protein sequence ID" value="GAA4457189.1"/>
    <property type="molecule type" value="Genomic_DNA"/>
</dbReference>
<name>A0ABP8MZ72_9BACT</name>
<proteinExistence type="inferred from homology"/>
<dbReference type="PANTHER" id="PTHR30347">
    <property type="entry name" value="POTASSIUM CHANNEL RELATED"/>
    <property type="match status" value="1"/>
</dbReference>
<comment type="similarity">
    <text evidence="2">Belongs to the MscS (TC 1.A.23) family.</text>
</comment>
<accession>A0ABP8MZ72</accession>
<evidence type="ECO:0000256" key="1">
    <source>
        <dbReference type="ARBA" id="ARBA00004651"/>
    </source>
</evidence>